<evidence type="ECO:0000313" key="1">
    <source>
        <dbReference type="EMBL" id="GAG40663.1"/>
    </source>
</evidence>
<sequence>PSSHTVWEYLREKGIERRKINGCDTVLVSLQALPRTRVLTTLSLFSETVVDGIYAGKGSAFSDKEIPVYIHAVSPKSYADFASKMSGHLEVLEGKGL</sequence>
<feature type="non-terminal residue" evidence="1">
    <location>
        <position position="1"/>
    </location>
</feature>
<reference evidence="1" key="1">
    <citation type="journal article" date="2014" name="Front. Microbiol.">
        <title>High frequency of phylogenetically diverse reductive dehalogenase-homologous genes in deep subseafloor sedimentary metagenomes.</title>
        <authorList>
            <person name="Kawai M."/>
            <person name="Futagami T."/>
            <person name="Toyoda A."/>
            <person name="Takaki Y."/>
            <person name="Nishi S."/>
            <person name="Hori S."/>
            <person name="Arai W."/>
            <person name="Tsubouchi T."/>
            <person name="Morono Y."/>
            <person name="Uchiyama I."/>
            <person name="Ito T."/>
            <person name="Fujiyama A."/>
            <person name="Inagaki F."/>
            <person name="Takami H."/>
        </authorList>
    </citation>
    <scope>NUCLEOTIDE SEQUENCE</scope>
    <source>
        <strain evidence="1">Expedition CK06-06</strain>
    </source>
</reference>
<name>X0XVR0_9ZZZZ</name>
<comment type="caution">
    <text evidence="1">The sequence shown here is derived from an EMBL/GenBank/DDBJ whole genome shotgun (WGS) entry which is preliminary data.</text>
</comment>
<gene>
    <name evidence="1" type="ORF">S01H1_64131</name>
</gene>
<proteinExistence type="predicted"/>
<dbReference type="AlphaFoldDB" id="X0XVR0"/>
<protein>
    <submittedName>
        <fullName evidence="1">Uncharacterized protein</fullName>
    </submittedName>
</protein>
<accession>X0XVR0</accession>
<organism evidence="1">
    <name type="scientific">marine sediment metagenome</name>
    <dbReference type="NCBI Taxonomy" id="412755"/>
    <lineage>
        <taxon>unclassified sequences</taxon>
        <taxon>metagenomes</taxon>
        <taxon>ecological metagenomes</taxon>
    </lineage>
</organism>
<dbReference type="EMBL" id="BARS01042255">
    <property type="protein sequence ID" value="GAG40663.1"/>
    <property type="molecule type" value="Genomic_DNA"/>
</dbReference>